<evidence type="ECO:0000256" key="1">
    <source>
        <dbReference type="SAM" id="MobiDB-lite"/>
    </source>
</evidence>
<dbReference type="Proteomes" id="UP000694892">
    <property type="component" value="Chromosome 8L"/>
</dbReference>
<evidence type="ECO:0000313" key="3">
    <source>
        <dbReference type="Proteomes" id="UP000694892"/>
    </source>
</evidence>
<protein>
    <submittedName>
        <fullName evidence="2">Uncharacterized protein</fullName>
    </submittedName>
</protein>
<evidence type="ECO:0000313" key="2">
    <source>
        <dbReference type="EMBL" id="OCT67576.1"/>
    </source>
</evidence>
<accession>A0A974H7U1</accession>
<organism evidence="2 3">
    <name type="scientific">Xenopus laevis</name>
    <name type="common">African clawed frog</name>
    <dbReference type="NCBI Taxonomy" id="8355"/>
    <lineage>
        <taxon>Eukaryota</taxon>
        <taxon>Metazoa</taxon>
        <taxon>Chordata</taxon>
        <taxon>Craniata</taxon>
        <taxon>Vertebrata</taxon>
        <taxon>Euteleostomi</taxon>
        <taxon>Amphibia</taxon>
        <taxon>Batrachia</taxon>
        <taxon>Anura</taxon>
        <taxon>Pipoidea</taxon>
        <taxon>Pipidae</taxon>
        <taxon>Xenopodinae</taxon>
        <taxon>Xenopus</taxon>
        <taxon>Xenopus</taxon>
    </lineage>
</organism>
<name>A0A974H7U1_XENLA</name>
<feature type="region of interest" description="Disordered" evidence="1">
    <location>
        <begin position="1"/>
        <end position="24"/>
    </location>
</feature>
<dbReference type="EMBL" id="CM004480">
    <property type="protein sequence ID" value="OCT67576.1"/>
    <property type="molecule type" value="Genomic_DNA"/>
</dbReference>
<feature type="compositionally biased region" description="Polar residues" evidence="1">
    <location>
        <begin position="1"/>
        <end position="19"/>
    </location>
</feature>
<dbReference type="AlphaFoldDB" id="A0A974H7U1"/>
<sequence length="73" mass="8088">MISSPYNRSPVQPDLQSRSGTKRPLNIVPTVVSLGPRQRITTPPALAAAFLHQRHHPSYRRRKGARAVTASHP</sequence>
<proteinExistence type="predicted"/>
<reference evidence="3" key="1">
    <citation type="journal article" date="2016" name="Nature">
        <title>Genome evolution in the allotetraploid frog Xenopus laevis.</title>
        <authorList>
            <person name="Session A.M."/>
            <person name="Uno Y."/>
            <person name="Kwon T."/>
            <person name="Chapman J.A."/>
            <person name="Toyoda A."/>
            <person name="Takahashi S."/>
            <person name="Fukui A."/>
            <person name="Hikosaka A."/>
            <person name="Suzuki A."/>
            <person name="Kondo M."/>
            <person name="van Heeringen S.J."/>
            <person name="Quigley I."/>
            <person name="Heinz S."/>
            <person name="Ogino H."/>
            <person name="Ochi H."/>
            <person name="Hellsten U."/>
            <person name="Lyons J.B."/>
            <person name="Simakov O."/>
            <person name="Putnam N."/>
            <person name="Stites J."/>
            <person name="Kuroki Y."/>
            <person name="Tanaka T."/>
            <person name="Michiue T."/>
            <person name="Watanabe M."/>
            <person name="Bogdanovic O."/>
            <person name="Lister R."/>
            <person name="Georgiou G."/>
            <person name="Paranjpe S.S."/>
            <person name="van Kruijsbergen I."/>
            <person name="Shu S."/>
            <person name="Carlson J."/>
            <person name="Kinoshita T."/>
            <person name="Ohta Y."/>
            <person name="Mawaribuchi S."/>
            <person name="Jenkins J."/>
            <person name="Grimwood J."/>
            <person name="Schmutz J."/>
            <person name="Mitros T."/>
            <person name="Mozaffari S.V."/>
            <person name="Suzuki Y."/>
            <person name="Haramoto Y."/>
            <person name="Yamamoto T.S."/>
            <person name="Takagi C."/>
            <person name="Heald R."/>
            <person name="Miller K."/>
            <person name="Haudenschild C."/>
            <person name="Kitzman J."/>
            <person name="Nakayama T."/>
            <person name="Izutsu Y."/>
            <person name="Robert J."/>
            <person name="Fortriede J."/>
            <person name="Burns K."/>
            <person name="Lotay V."/>
            <person name="Karimi K."/>
            <person name="Yasuoka Y."/>
            <person name="Dichmann D.S."/>
            <person name="Flajnik M.F."/>
            <person name="Houston D.W."/>
            <person name="Shendure J."/>
            <person name="DuPasquier L."/>
            <person name="Vize P.D."/>
            <person name="Zorn A.M."/>
            <person name="Ito M."/>
            <person name="Marcotte E.M."/>
            <person name="Wallingford J.B."/>
            <person name="Ito Y."/>
            <person name="Asashima M."/>
            <person name="Ueno N."/>
            <person name="Matsuda Y."/>
            <person name="Veenstra G.J."/>
            <person name="Fujiyama A."/>
            <person name="Harland R.M."/>
            <person name="Taira M."/>
            <person name="Rokhsar D.S."/>
        </authorList>
    </citation>
    <scope>NUCLEOTIDE SEQUENCE [LARGE SCALE GENOMIC DNA]</scope>
    <source>
        <strain evidence="3">J</strain>
    </source>
</reference>
<gene>
    <name evidence="2" type="ORF">XELAEV_18038874mg</name>
</gene>